<evidence type="ECO:0000313" key="2">
    <source>
        <dbReference type="Proteomes" id="UP000333828"/>
    </source>
</evidence>
<reference evidence="1 2" key="1">
    <citation type="submission" date="2019-08" db="EMBL/GenBank/DDBJ databases">
        <authorList>
            <person name="Peeters C."/>
        </authorList>
    </citation>
    <scope>NUCLEOTIDE SEQUENCE [LARGE SCALE GENOMIC DNA]</scope>
    <source>
        <strain evidence="1 2">LMG 31115</strain>
    </source>
</reference>
<proteinExistence type="predicted"/>
<sequence>MSRLSLPHVPAVKLSRVSAVVCPVSGSPRRALADVGAAIAGLSLLVGISACASPPANERETGSGGQLVRYSSRQVSVDLTDAQRETLRQLRDHVLAETQQARILEAIARTLTKEGYAPVSVDAEMGVVEAERHTVLVPKWRQIARGVLKSRIGGLPAKSDHERLAVIVAVRAAQGNPSKQGSLVRVRFDRTVWDSNGDARTETVLEKDVYEGFFNALDLAVRAN</sequence>
<dbReference type="AlphaFoldDB" id="A0A5E4VP67"/>
<evidence type="ECO:0000313" key="1">
    <source>
        <dbReference type="EMBL" id="VVE13723.1"/>
    </source>
</evidence>
<keyword evidence="2" id="KW-1185">Reference proteome</keyword>
<name>A0A5E4VP67_9BURK</name>
<gene>
    <name evidence="1" type="ORF">PIN31115_02757</name>
</gene>
<dbReference type="EMBL" id="CABPSI010000003">
    <property type="protein sequence ID" value="VVE13723.1"/>
    <property type="molecule type" value="Genomic_DNA"/>
</dbReference>
<protein>
    <submittedName>
        <fullName evidence="1">Uncharacterized protein</fullName>
    </submittedName>
</protein>
<accession>A0A5E4VP67</accession>
<organism evidence="1 2">
    <name type="scientific">Pandoraea iniqua</name>
    <dbReference type="NCBI Taxonomy" id="2508288"/>
    <lineage>
        <taxon>Bacteria</taxon>
        <taxon>Pseudomonadati</taxon>
        <taxon>Pseudomonadota</taxon>
        <taxon>Betaproteobacteria</taxon>
        <taxon>Burkholderiales</taxon>
        <taxon>Burkholderiaceae</taxon>
        <taxon>Pandoraea</taxon>
    </lineage>
</organism>
<dbReference type="Proteomes" id="UP000333828">
    <property type="component" value="Unassembled WGS sequence"/>
</dbReference>